<dbReference type="Proteomes" id="UP001143747">
    <property type="component" value="Unassembled WGS sequence"/>
</dbReference>
<evidence type="ECO:0000256" key="3">
    <source>
        <dbReference type="ARBA" id="ARBA00022723"/>
    </source>
</evidence>
<protein>
    <submittedName>
        <fullName evidence="8">Fumarate hydratase</fullName>
        <ecNumber evidence="8">4.2.1.2</ecNumber>
    </submittedName>
</protein>
<dbReference type="NCBIfam" id="NF004885">
    <property type="entry name" value="PRK06246.1"/>
    <property type="match status" value="1"/>
</dbReference>
<dbReference type="AlphaFoldDB" id="A0A9Q4KT77"/>
<evidence type="ECO:0000256" key="4">
    <source>
        <dbReference type="ARBA" id="ARBA00023004"/>
    </source>
</evidence>
<reference evidence="8" key="1">
    <citation type="submission" date="2022-01" db="EMBL/GenBank/DDBJ databases">
        <title>Draft genome of Methanogenium marinum DSM 15558.</title>
        <authorList>
            <person name="Chen S.-C."/>
            <person name="You Y.-T."/>
        </authorList>
    </citation>
    <scope>NUCLEOTIDE SEQUENCE</scope>
    <source>
        <strain evidence="8">DSM 15558</strain>
    </source>
</reference>
<evidence type="ECO:0000313" key="8">
    <source>
        <dbReference type="EMBL" id="MDE4907778.1"/>
    </source>
</evidence>
<proteinExistence type="inferred from homology"/>
<organism evidence="8 9">
    <name type="scientific">Methanogenium marinum</name>
    <dbReference type="NCBI Taxonomy" id="348610"/>
    <lineage>
        <taxon>Archaea</taxon>
        <taxon>Methanobacteriati</taxon>
        <taxon>Methanobacteriota</taxon>
        <taxon>Stenosarchaea group</taxon>
        <taxon>Methanomicrobia</taxon>
        <taxon>Methanomicrobiales</taxon>
        <taxon>Methanomicrobiaceae</taxon>
        <taxon>Methanogenium</taxon>
    </lineage>
</organism>
<dbReference type="Pfam" id="PF05681">
    <property type="entry name" value="Fumerase"/>
    <property type="match status" value="1"/>
</dbReference>
<evidence type="ECO:0000256" key="1">
    <source>
        <dbReference type="ARBA" id="ARBA00008876"/>
    </source>
</evidence>
<dbReference type="InterPro" id="IPR004646">
    <property type="entry name" value="Fe-S_hydro-lyase_TtdA-typ_cat"/>
</dbReference>
<keyword evidence="2" id="KW-0004">4Fe-4S</keyword>
<evidence type="ECO:0000256" key="5">
    <source>
        <dbReference type="ARBA" id="ARBA00023014"/>
    </source>
</evidence>
<dbReference type="RefSeq" id="WP_274924425.1">
    <property type="nucleotide sequence ID" value="NZ_JAKELO010000002.1"/>
</dbReference>
<keyword evidence="5" id="KW-0411">Iron-sulfur</keyword>
<name>A0A9Q4KT77_9EURY</name>
<dbReference type="NCBIfam" id="TIGR00722">
    <property type="entry name" value="ttdA_fumA_fumB"/>
    <property type="match status" value="1"/>
</dbReference>
<keyword evidence="3" id="KW-0479">Metal-binding</keyword>
<dbReference type="GO" id="GO:0046872">
    <property type="term" value="F:metal ion binding"/>
    <property type="evidence" value="ECO:0007669"/>
    <property type="project" value="UniProtKB-KW"/>
</dbReference>
<evidence type="ECO:0000256" key="2">
    <source>
        <dbReference type="ARBA" id="ARBA00022485"/>
    </source>
</evidence>
<evidence type="ECO:0000259" key="7">
    <source>
        <dbReference type="Pfam" id="PF05681"/>
    </source>
</evidence>
<dbReference type="GO" id="GO:0051539">
    <property type="term" value="F:4 iron, 4 sulfur cluster binding"/>
    <property type="evidence" value="ECO:0007669"/>
    <property type="project" value="UniProtKB-KW"/>
</dbReference>
<dbReference type="PANTHER" id="PTHR30389:SF17">
    <property type="entry name" value="L(+)-TARTRATE DEHYDRATASE SUBUNIT ALPHA-RELATED"/>
    <property type="match status" value="1"/>
</dbReference>
<keyword evidence="4" id="KW-0408">Iron</keyword>
<dbReference type="InterPro" id="IPR051208">
    <property type="entry name" value="Class-I_Fumarase/Tartrate_DH"/>
</dbReference>
<evidence type="ECO:0000256" key="6">
    <source>
        <dbReference type="ARBA" id="ARBA00023239"/>
    </source>
</evidence>
<comment type="caution">
    <text evidence="8">The sequence shown here is derived from an EMBL/GenBank/DDBJ whole genome shotgun (WGS) entry which is preliminary data.</text>
</comment>
<sequence length="280" mass="29680">MPELTDHERLRTAVHEATTAALREAEIHLPDDVKAALRAAYAAEDNPVARSELEAIFENIKTAEERNVPICQDTGVPVIYITIPPDVPFTDAITEGVQDGVRQATTEIPLRPNVVSPFTRENTGDNCGMGMPAVHITPGETFTLTVLPKGAGSENVSALKMFLPSETGKIAQFITEMVLHAGGKPCPPVILGIGIGSTADGATALAKEALLRPLGEMNILEQEIYDAVNALGIGPMGLGGKTTCLGVRIREGGCHTASLPVALNVQCWAARRATVEVNYP</sequence>
<accession>A0A9Q4KT77</accession>
<comment type="similarity">
    <text evidence="1">Belongs to the class-I fumarase family.</text>
</comment>
<gene>
    <name evidence="8" type="ORF">L0665_04020</name>
</gene>
<evidence type="ECO:0000313" key="9">
    <source>
        <dbReference type="Proteomes" id="UP001143747"/>
    </source>
</evidence>
<keyword evidence="9" id="KW-1185">Reference proteome</keyword>
<dbReference type="EMBL" id="JAKELO010000002">
    <property type="protein sequence ID" value="MDE4907778.1"/>
    <property type="molecule type" value="Genomic_DNA"/>
</dbReference>
<dbReference type="EC" id="4.2.1.2" evidence="8"/>
<keyword evidence="6 8" id="KW-0456">Lyase</keyword>
<dbReference type="PANTHER" id="PTHR30389">
    <property type="entry name" value="FUMARATE HYDRATASE-RELATED"/>
    <property type="match status" value="1"/>
</dbReference>
<dbReference type="GO" id="GO:0004333">
    <property type="term" value="F:fumarate hydratase activity"/>
    <property type="evidence" value="ECO:0007669"/>
    <property type="project" value="UniProtKB-EC"/>
</dbReference>
<feature type="domain" description="Fe-S hydro-lyase tartrate dehydratase alpha-type catalytic" evidence="7">
    <location>
        <begin position="16"/>
        <end position="275"/>
    </location>
</feature>